<organism evidence="1 2">
    <name type="scientific">Aspergillus glaucus CBS 516.65</name>
    <dbReference type="NCBI Taxonomy" id="1160497"/>
    <lineage>
        <taxon>Eukaryota</taxon>
        <taxon>Fungi</taxon>
        <taxon>Dikarya</taxon>
        <taxon>Ascomycota</taxon>
        <taxon>Pezizomycotina</taxon>
        <taxon>Eurotiomycetes</taxon>
        <taxon>Eurotiomycetidae</taxon>
        <taxon>Eurotiales</taxon>
        <taxon>Aspergillaceae</taxon>
        <taxon>Aspergillus</taxon>
        <taxon>Aspergillus subgen. Aspergillus</taxon>
    </lineage>
</organism>
<name>A0A1L9VI41_ASPGL</name>
<dbReference type="GeneID" id="34463097"/>
<keyword evidence="2" id="KW-1185">Reference proteome</keyword>
<dbReference type="Proteomes" id="UP000184300">
    <property type="component" value="Unassembled WGS sequence"/>
</dbReference>
<dbReference type="AlphaFoldDB" id="A0A1L9VI41"/>
<protein>
    <submittedName>
        <fullName evidence="1">Uncharacterized protein</fullName>
    </submittedName>
</protein>
<accession>A0A1L9VI41</accession>
<sequence>MSASTKTTQDWTNRCQTVRALVPDAISKDAWVWDHSKYHRHLSLSYQHHHQAATLANFPDTELLASFYTHHTNEYPEFQSEEQKVSHLSLFPRYSSQTDYPRWCAAGTLRIGSISQGRGGRRG</sequence>
<gene>
    <name evidence="1" type="ORF">ASPGLDRAFT_48157</name>
</gene>
<dbReference type="RefSeq" id="XP_022400296.1">
    <property type="nucleotide sequence ID" value="XM_022546836.1"/>
</dbReference>
<evidence type="ECO:0000313" key="2">
    <source>
        <dbReference type="Proteomes" id="UP000184300"/>
    </source>
</evidence>
<proteinExistence type="predicted"/>
<reference evidence="2" key="1">
    <citation type="journal article" date="2017" name="Genome Biol.">
        <title>Comparative genomics reveals high biological diversity and specific adaptations in the industrially and medically important fungal genus Aspergillus.</title>
        <authorList>
            <person name="de Vries R.P."/>
            <person name="Riley R."/>
            <person name="Wiebenga A."/>
            <person name="Aguilar-Osorio G."/>
            <person name="Amillis S."/>
            <person name="Uchima C.A."/>
            <person name="Anderluh G."/>
            <person name="Asadollahi M."/>
            <person name="Askin M."/>
            <person name="Barry K."/>
            <person name="Battaglia E."/>
            <person name="Bayram O."/>
            <person name="Benocci T."/>
            <person name="Braus-Stromeyer S.A."/>
            <person name="Caldana C."/>
            <person name="Canovas D."/>
            <person name="Cerqueira G.C."/>
            <person name="Chen F."/>
            <person name="Chen W."/>
            <person name="Choi C."/>
            <person name="Clum A."/>
            <person name="Dos Santos R.A."/>
            <person name="Damasio A.R."/>
            <person name="Diallinas G."/>
            <person name="Emri T."/>
            <person name="Fekete E."/>
            <person name="Flipphi M."/>
            <person name="Freyberg S."/>
            <person name="Gallo A."/>
            <person name="Gournas C."/>
            <person name="Habgood R."/>
            <person name="Hainaut M."/>
            <person name="Harispe M.L."/>
            <person name="Henrissat B."/>
            <person name="Hilden K.S."/>
            <person name="Hope R."/>
            <person name="Hossain A."/>
            <person name="Karabika E."/>
            <person name="Karaffa L."/>
            <person name="Karanyi Z."/>
            <person name="Krasevec N."/>
            <person name="Kuo A."/>
            <person name="Kusch H."/>
            <person name="LaButti K."/>
            <person name="Lagendijk E.L."/>
            <person name="Lapidus A."/>
            <person name="Levasseur A."/>
            <person name="Lindquist E."/>
            <person name="Lipzen A."/>
            <person name="Logrieco A.F."/>
            <person name="MacCabe A."/>
            <person name="Maekelae M.R."/>
            <person name="Malavazi I."/>
            <person name="Melin P."/>
            <person name="Meyer V."/>
            <person name="Mielnichuk N."/>
            <person name="Miskei M."/>
            <person name="Molnar A.P."/>
            <person name="Mule G."/>
            <person name="Ngan C.Y."/>
            <person name="Orejas M."/>
            <person name="Orosz E."/>
            <person name="Ouedraogo J.P."/>
            <person name="Overkamp K.M."/>
            <person name="Park H.-S."/>
            <person name="Perrone G."/>
            <person name="Piumi F."/>
            <person name="Punt P.J."/>
            <person name="Ram A.F."/>
            <person name="Ramon A."/>
            <person name="Rauscher S."/>
            <person name="Record E."/>
            <person name="Riano-Pachon D.M."/>
            <person name="Robert V."/>
            <person name="Roehrig J."/>
            <person name="Ruller R."/>
            <person name="Salamov A."/>
            <person name="Salih N.S."/>
            <person name="Samson R.A."/>
            <person name="Sandor E."/>
            <person name="Sanguinetti M."/>
            <person name="Schuetze T."/>
            <person name="Sepcic K."/>
            <person name="Shelest E."/>
            <person name="Sherlock G."/>
            <person name="Sophianopoulou V."/>
            <person name="Squina F.M."/>
            <person name="Sun H."/>
            <person name="Susca A."/>
            <person name="Todd R.B."/>
            <person name="Tsang A."/>
            <person name="Unkles S.E."/>
            <person name="van de Wiele N."/>
            <person name="van Rossen-Uffink D."/>
            <person name="Oliveira J.V."/>
            <person name="Vesth T.C."/>
            <person name="Visser J."/>
            <person name="Yu J.-H."/>
            <person name="Zhou M."/>
            <person name="Andersen M.R."/>
            <person name="Archer D.B."/>
            <person name="Baker S.E."/>
            <person name="Benoit I."/>
            <person name="Brakhage A.A."/>
            <person name="Braus G.H."/>
            <person name="Fischer R."/>
            <person name="Frisvad J.C."/>
            <person name="Goldman G.H."/>
            <person name="Houbraken J."/>
            <person name="Oakley B."/>
            <person name="Pocsi I."/>
            <person name="Scazzocchio C."/>
            <person name="Seiboth B."/>
            <person name="vanKuyk P.A."/>
            <person name="Wortman J."/>
            <person name="Dyer P.S."/>
            <person name="Grigoriev I.V."/>
        </authorList>
    </citation>
    <scope>NUCLEOTIDE SEQUENCE [LARGE SCALE GENOMIC DNA]</scope>
    <source>
        <strain evidence="2">CBS 516.65</strain>
    </source>
</reference>
<dbReference type="VEuPathDB" id="FungiDB:ASPGLDRAFT_48157"/>
<dbReference type="EMBL" id="KV878899">
    <property type="protein sequence ID" value="OJJ83598.1"/>
    <property type="molecule type" value="Genomic_DNA"/>
</dbReference>
<evidence type="ECO:0000313" key="1">
    <source>
        <dbReference type="EMBL" id="OJJ83598.1"/>
    </source>
</evidence>